<evidence type="ECO:0000313" key="7">
    <source>
        <dbReference type="EMBL" id="RLN55436.1"/>
    </source>
</evidence>
<dbReference type="InterPro" id="IPR040843">
    <property type="entry name" value="RAMA"/>
</dbReference>
<proteinExistence type="predicted"/>
<feature type="compositionally biased region" description="Basic and acidic residues" evidence="5">
    <location>
        <begin position="228"/>
        <end position="260"/>
    </location>
</feature>
<evidence type="ECO:0000256" key="2">
    <source>
        <dbReference type="ARBA" id="ARBA00022771"/>
    </source>
</evidence>
<dbReference type="Gene3D" id="3.30.40.10">
    <property type="entry name" value="Zinc/RING finger domain, C3HC4 (zinc finger)"/>
    <property type="match status" value="1"/>
</dbReference>
<dbReference type="InterPro" id="IPR011011">
    <property type="entry name" value="Znf_FYVE_PHD"/>
</dbReference>
<dbReference type="SMART" id="SM00249">
    <property type="entry name" value="PHD"/>
    <property type="match status" value="1"/>
</dbReference>
<evidence type="ECO:0000256" key="1">
    <source>
        <dbReference type="ARBA" id="ARBA00022723"/>
    </source>
</evidence>
<feature type="compositionally biased region" description="Polar residues" evidence="5">
    <location>
        <begin position="261"/>
        <end position="282"/>
    </location>
</feature>
<dbReference type="PROSITE" id="PS50016">
    <property type="entry name" value="ZF_PHD_2"/>
    <property type="match status" value="1"/>
</dbReference>
<dbReference type="Pfam" id="PF18755">
    <property type="entry name" value="RAMA"/>
    <property type="match status" value="1"/>
</dbReference>
<gene>
    <name evidence="8" type="ORF">BBJ29_001887</name>
    <name evidence="7" type="ORF">BBP00_00008489</name>
</gene>
<name>A0A3F2RFD1_9STRA</name>
<feature type="compositionally biased region" description="Basic and acidic residues" evidence="5">
    <location>
        <begin position="311"/>
        <end position="320"/>
    </location>
</feature>
<keyword evidence="1" id="KW-0479">Metal-binding</keyword>
<sequence>MGDARIVMLTLIDEGLLSPGPKKLYVSYYRKRVYADLLPDGSIRFKDVVYTSPVPCALHMKRTLNPSLKTDAGWSSMYSASTGESLKDLKERTNIRMRGTNARSAHKEKRAPSPSPTKERTTQAAATQPKQEAQPCAVCRKEATTDVTQCSACHRKTHSKCLNPPMEAGSTAPWFCEKCLASQANRILEFLQQTRRVLVEKIDEQKAKTQEVQSAEPIESEDVGMEVVEEKETSADDKEDKTSDPDDKASDASKCKEESGKSPSASTEVNENEVSIDSTSAPGASLTEMEEPEKTDSNKESSNDAPAVDSPSDKPSESKDTVPVVVDDAVKDIVPVVVDDAVKDKGAEQEATDVVTTDMTTLEAKETGDLPKTDTGDKQVNKEENAAQMTIAESSKALSAEEKFLVLVDNLIAEVSSKKDRAHLIANSTGATLVHLEKTQLVQLIEYGKREILVATQSESEEDENDGTDDDHDASTSGNNSEVDALIRIFDLRHQILSSQSQFERTTKTLTKRTEKHLCHAETELMELEHSRVVEASAVMKVVNLISQYSDDLNQCEQKIHHNRLLLESINHRRNFIRTTNINDRFVPSYRYSTKLMTSSSDQLLMTVLLDKLRDITASVNEWMTMEHHFEKMTANLYKSLTLIGTKRKRTGAPVKFLPTPALFAKVKIPPSRRLIERQIANYEVNLNTIRQNRGRMRKTLSGILKIAREEHLSVEIIRMTEILYQKCRDLKAEEEEEALRLKEETEAKAQEEAKVKAKEEAEAKAHEEMEAKGNEDAETKAKENENIANAHIPQSVDYGTESGEEPIQSDPVK</sequence>
<feature type="domain" description="PHD-type" evidence="6">
    <location>
        <begin position="133"/>
        <end position="182"/>
    </location>
</feature>
<organism evidence="7 9">
    <name type="scientific">Phytophthora kernoviae</name>
    <dbReference type="NCBI Taxonomy" id="325452"/>
    <lineage>
        <taxon>Eukaryota</taxon>
        <taxon>Sar</taxon>
        <taxon>Stramenopiles</taxon>
        <taxon>Oomycota</taxon>
        <taxon>Peronosporomycetes</taxon>
        <taxon>Peronosporales</taxon>
        <taxon>Peronosporaceae</taxon>
        <taxon>Phytophthora</taxon>
    </lineage>
</organism>
<dbReference type="Proteomes" id="UP000277300">
    <property type="component" value="Unassembled WGS sequence"/>
</dbReference>
<evidence type="ECO:0000313" key="9">
    <source>
        <dbReference type="Proteomes" id="UP000277300"/>
    </source>
</evidence>
<feature type="region of interest" description="Disordered" evidence="5">
    <location>
        <begin position="85"/>
        <end position="131"/>
    </location>
</feature>
<keyword evidence="2 4" id="KW-0863">Zinc-finger</keyword>
<dbReference type="EMBL" id="MBDO02000432">
    <property type="protein sequence ID" value="RLN55436.1"/>
    <property type="molecule type" value="Genomic_DNA"/>
</dbReference>
<reference evidence="9 10" key="1">
    <citation type="submission" date="2018-07" db="EMBL/GenBank/DDBJ databases">
        <title>Genome sequencing of oomycete isolates from Chile give support for New Zealand origin for Phytophthora kernoviae and make available the first Nothophytophthora sp. genome.</title>
        <authorList>
            <person name="Studholme D.J."/>
            <person name="Sanfuentes E."/>
            <person name="Panda P."/>
            <person name="Hill R."/>
            <person name="Sambles C."/>
            <person name="Grant M."/>
            <person name="Williams N.M."/>
            <person name="Mcdougal R.L."/>
        </authorList>
    </citation>
    <scope>NUCLEOTIDE SEQUENCE [LARGE SCALE GENOMIC DNA]</scope>
    <source>
        <strain evidence="7">Chile6</strain>
        <strain evidence="8">Chile7</strain>
    </source>
</reference>
<dbReference type="CDD" id="cd15489">
    <property type="entry name" value="PHD_SF"/>
    <property type="match status" value="1"/>
</dbReference>
<dbReference type="GO" id="GO:0008270">
    <property type="term" value="F:zinc ion binding"/>
    <property type="evidence" value="ECO:0007669"/>
    <property type="project" value="UniProtKB-KW"/>
</dbReference>
<keyword evidence="3" id="KW-0862">Zinc</keyword>
<dbReference type="SUPFAM" id="SSF57903">
    <property type="entry name" value="FYVE/PHD zinc finger"/>
    <property type="match status" value="1"/>
</dbReference>
<dbReference type="EMBL" id="MBAD02000942">
    <property type="protein sequence ID" value="RLN60833.1"/>
    <property type="molecule type" value="Genomic_DNA"/>
</dbReference>
<feature type="compositionally biased region" description="Basic and acidic residues" evidence="5">
    <location>
        <begin position="85"/>
        <end position="94"/>
    </location>
</feature>
<feature type="compositionally biased region" description="Acidic residues" evidence="5">
    <location>
        <begin position="218"/>
        <end position="227"/>
    </location>
</feature>
<dbReference type="InterPro" id="IPR001965">
    <property type="entry name" value="Znf_PHD"/>
</dbReference>
<dbReference type="InterPro" id="IPR013083">
    <property type="entry name" value="Znf_RING/FYVE/PHD"/>
</dbReference>
<feature type="compositionally biased region" description="Basic and acidic residues" evidence="5">
    <location>
        <begin position="292"/>
        <end position="302"/>
    </location>
</feature>
<protein>
    <recommendedName>
        <fullName evidence="6">PHD-type domain-containing protein</fullName>
    </recommendedName>
</protein>
<dbReference type="OrthoDB" id="167806at2759"/>
<dbReference type="AlphaFoldDB" id="A0A3F2RFD1"/>
<feature type="compositionally biased region" description="Acidic residues" evidence="5">
    <location>
        <begin position="459"/>
        <end position="472"/>
    </location>
</feature>
<feature type="region of interest" description="Disordered" evidence="5">
    <location>
        <begin position="457"/>
        <end position="479"/>
    </location>
</feature>
<evidence type="ECO:0000313" key="10">
    <source>
        <dbReference type="Proteomes" id="UP000284657"/>
    </source>
</evidence>
<evidence type="ECO:0000256" key="4">
    <source>
        <dbReference type="PROSITE-ProRule" id="PRU00146"/>
    </source>
</evidence>
<accession>A0A3F2RFD1</accession>
<dbReference type="Proteomes" id="UP000284657">
    <property type="component" value="Unassembled WGS sequence"/>
</dbReference>
<feature type="compositionally biased region" description="Basic and acidic residues" evidence="5">
    <location>
        <begin position="742"/>
        <end position="786"/>
    </location>
</feature>
<evidence type="ECO:0000259" key="6">
    <source>
        <dbReference type="PROSITE" id="PS50016"/>
    </source>
</evidence>
<feature type="region of interest" description="Disordered" evidence="5">
    <location>
        <begin position="205"/>
        <end position="325"/>
    </location>
</feature>
<feature type="compositionally biased region" description="Polar residues" evidence="5">
    <location>
        <begin position="122"/>
        <end position="131"/>
    </location>
</feature>
<feature type="region of interest" description="Disordered" evidence="5">
    <location>
        <begin position="742"/>
        <end position="814"/>
    </location>
</feature>
<evidence type="ECO:0000256" key="5">
    <source>
        <dbReference type="SAM" id="MobiDB-lite"/>
    </source>
</evidence>
<evidence type="ECO:0000313" key="8">
    <source>
        <dbReference type="EMBL" id="RLN60833.1"/>
    </source>
</evidence>
<evidence type="ECO:0000256" key="3">
    <source>
        <dbReference type="ARBA" id="ARBA00022833"/>
    </source>
</evidence>
<comment type="caution">
    <text evidence="7">The sequence shown here is derived from an EMBL/GenBank/DDBJ whole genome shotgun (WGS) entry which is preliminary data.</text>
</comment>
<dbReference type="InterPro" id="IPR019787">
    <property type="entry name" value="Znf_PHD-finger"/>
</dbReference>
<dbReference type="Pfam" id="PF00628">
    <property type="entry name" value="PHD"/>
    <property type="match status" value="1"/>
</dbReference>